<reference evidence="2 3" key="1">
    <citation type="submission" date="2018-02" db="EMBL/GenBank/DDBJ databases">
        <title>Draft genome of wild Prunus yedoensis var. nudiflora.</title>
        <authorList>
            <person name="Baek S."/>
            <person name="Kim J.-H."/>
            <person name="Choi K."/>
            <person name="Kim G.-B."/>
            <person name="Cho A."/>
            <person name="Jang H."/>
            <person name="Shin C.-H."/>
            <person name="Yu H.-J."/>
            <person name="Mun J.-H."/>
        </authorList>
    </citation>
    <scope>NUCLEOTIDE SEQUENCE [LARGE SCALE GENOMIC DNA]</scope>
    <source>
        <strain evidence="3">cv. Jeju island</strain>
        <tissue evidence="2">Leaf</tissue>
    </source>
</reference>
<feature type="compositionally biased region" description="Basic and acidic residues" evidence="1">
    <location>
        <begin position="30"/>
        <end position="40"/>
    </location>
</feature>
<dbReference type="AlphaFoldDB" id="A0A314Z3R6"/>
<proteinExistence type="predicted"/>
<evidence type="ECO:0000313" key="2">
    <source>
        <dbReference type="EMBL" id="PQQ13669.1"/>
    </source>
</evidence>
<feature type="region of interest" description="Disordered" evidence="1">
    <location>
        <begin position="19"/>
        <end position="64"/>
    </location>
</feature>
<accession>A0A314Z3R6</accession>
<dbReference type="EMBL" id="PJQY01000289">
    <property type="protein sequence ID" value="PQQ13669.1"/>
    <property type="molecule type" value="Genomic_DNA"/>
</dbReference>
<organism evidence="2 3">
    <name type="scientific">Prunus yedoensis var. nudiflora</name>
    <dbReference type="NCBI Taxonomy" id="2094558"/>
    <lineage>
        <taxon>Eukaryota</taxon>
        <taxon>Viridiplantae</taxon>
        <taxon>Streptophyta</taxon>
        <taxon>Embryophyta</taxon>
        <taxon>Tracheophyta</taxon>
        <taxon>Spermatophyta</taxon>
        <taxon>Magnoliopsida</taxon>
        <taxon>eudicotyledons</taxon>
        <taxon>Gunneridae</taxon>
        <taxon>Pentapetalae</taxon>
        <taxon>rosids</taxon>
        <taxon>fabids</taxon>
        <taxon>Rosales</taxon>
        <taxon>Rosaceae</taxon>
        <taxon>Amygdaloideae</taxon>
        <taxon>Amygdaleae</taxon>
        <taxon>Prunus</taxon>
    </lineage>
</organism>
<feature type="compositionally biased region" description="Acidic residues" evidence="1">
    <location>
        <begin position="19"/>
        <end position="29"/>
    </location>
</feature>
<protein>
    <submittedName>
        <fullName evidence="2">Uncharacterized protein</fullName>
    </submittedName>
</protein>
<dbReference type="Proteomes" id="UP000250321">
    <property type="component" value="Unassembled WGS sequence"/>
</dbReference>
<comment type="caution">
    <text evidence="2">The sequence shown here is derived from an EMBL/GenBank/DDBJ whole genome shotgun (WGS) entry which is preliminary data.</text>
</comment>
<keyword evidence="3" id="KW-1185">Reference proteome</keyword>
<gene>
    <name evidence="2" type="ORF">Pyn_30816</name>
</gene>
<evidence type="ECO:0000313" key="3">
    <source>
        <dbReference type="Proteomes" id="UP000250321"/>
    </source>
</evidence>
<evidence type="ECO:0000256" key="1">
    <source>
        <dbReference type="SAM" id="MobiDB-lite"/>
    </source>
</evidence>
<name>A0A314Z3R6_PRUYE</name>
<sequence>MYGHNIGNEDRIAVLVNVDDEEDSEEDFDVDGRRRVRDLQDSGDESDKEIHESDNDAAIDDNNLFDGNMESSLKYLIL</sequence>